<evidence type="ECO:0000256" key="5">
    <source>
        <dbReference type="ARBA" id="ARBA00022679"/>
    </source>
</evidence>
<dbReference type="PROSITE" id="PS00108">
    <property type="entry name" value="PROTEIN_KINASE_ST"/>
    <property type="match status" value="1"/>
</dbReference>
<dbReference type="Gene3D" id="1.10.510.10">
    <property type="entry name" value="Transferase(Phosphotransferase) domain 1"/>
    <property type="match status" value="1"/>
</dbReference>
<comment type="catalytic activity">
    <reaction evidence="15">
        <text>[DNA-directed RNA polymerase] + ATP = phospho-[DNA-directed RNA polymerase] + ADP + H(+)</text>
        <dbReference type="Rhea" id="RHEA:10216"/>
        <dbReference type="Rhea" id="RHEA-COMP:11321"/>
        <dbReference type="Rhea" id="RHEA-COMP:11322"/>
        <dbReference type="ChEBI" id="CHEBI:15378"/>
        <dbReference type="ChEBI" id="CHEBI:30616"/>
        <dbReference type="ChEBI" id="CHEBI:43176"/>
        <dbReference type="ChEBI" id="CHEBI:68546"/>
        <dbReference type="ChEBI" id="CHEBI:456216"/>
        <dbReference type="EC" id="2.7.11.23"/>
    </reaction>
</comment>
<evidence type="ECO:0000256" key="14">
    <source>
        <dbReference type="ARBA" id="ARBA00048367"/>
    </source>
</evidence>
<feature type="binding site" evidence="16">
    <location>
        <position position="76"/>
    </location>
    <ligand>
        <name>ATP</name>
        <dbReference type="ChEBI" id="CHEBI:30616"/>
    </ligand>
</feature>
<dbReference type="InterPro" id="IPR017441">
    <property type="entry name" value="Protein_kinase_ATP_BS"/>
</dbReference>
<proteinExistence type="inferred from homology"/>
<feature type="compositionally biased region" description="Basic residues" evidence="18">
    <location>
        <begin position="421"/>
        <end position="442"/>
    </location>
</feature>
<dbReference type="GO" id="GO:0008353">
    <property type="term" value="F:RNA polymerase II CTD heptapeptide repeat kinase activity"/>
    <property type="evidence" value="ECO:0007669"/>
    <property type="project" value="UniProtKB-EC"/>
</dbReference>
<comment type="catalytic activity">
    <reaction evidence="13">
        <text>L-threonyl-[protein] + ATP = O-phospho-L-threonyl-[protein] + ADP + H(+)</text>
        <dbReference type="Rhea" id="RHEA:46608"/>
        <dbReference type="Rhea" id="RHEA-COMP:11060"/>
        <dbReference type="Rhea" id="RHEA-COMP:11605"/>
        <dbReference type="ChEBI" id="CHEBI:15378"/>
        <dbReference type="ChEBI" id="CHEBI:30013"/>
        <dbReference type="ChEBI" id="CHEBI:30616"/>
        <dbReference type="ChEBI" id="CHEBI:61977"/>
        <dbReference type="ChEBI" id="CHEBI:456216"/>
        <dbReference type="EC" id="2.7.11.22"/>
    </reaction>
</comment>
<dbReference type="InterPro" id="IPR000719">
    <property type="entry name" value="Prot_kinase_dom"/>
</dbReference>
<evidence type="ECO:0000256" key="1">
    <source>
        <dbReference type="ARBA" id="ARBA00006485"/>
    </source>
</evidence>
<comment type="caution">
    <text evidence="20">The sequence shown here is derived from an EMBL/GenBank/DDBJ whole genome shotgun (WGS) entry which is preliminary data.</text>
</comment>
<keyword evidence="21" id="KW-1185">Reference proteome</keyword>
<dbReference type="InterPro" id="IPR050108">
    <property type="entry name" value="CDK"/>
</dbReference>
<dbReference type="PANTHER" id="PTHR24056">
    <property type="entry name" value="CELL DIVISION PROTEIN KINASE"/>
    <property type="match status" value="1"/>
</dbReference>
<dbReference type="Proteomes" id="UP001295684">
    <property type="component" value="Unassembled WGS sequence"/>
</dbReference>
<name>A0AAD1U794_EUPCR</name>
<feature type="compositionally biased region" description="Basic and acidic residues" evidence="18">
    <location>
        <begin position="389"/>
        <end position="420"/>
    </location>
</feature>
<dbReference type="InterPro" id="IPR008271">
    <property type="entry name" value="Ser/Thr_kinase_AS"/>
</dbReference>
<evidence type="ECO:0000256" key="9">
    <source>
        <dbReference type="ARBA" id="ARBA00038543"/>
    </source>
</evidence>
<evidence type="ECO:0000256" key="3">
    <source>
        <dbReference type="ARBA" id="ARBA00012425"/>
    </source>
</evidence>
<evidence type="ECO:0000256" key="17">
    <source>
        <dbReference type="RuleBase" id="RU000304"/>
    </source>
</evidence>
<dbReference type="EC" id="2.7.11.22" evidence="3"/>
<keyword evidence="7" id="KW-0418">Kinase</keyword>
<evidence type="ECO:0000256" key="16">
    <source>
        <dbReference type="PROSITE-ProRule" id="PRU10141"/>
    </source>
</evidence>
<dbReference type="InterPro" id="IPR011009">
    <property type="entry name" value="Kinase-like_dom_sf"/>
</dbReference>
<evidence type="ECO:0000256" key="15">
    <source>
        <dbReference type="ARBA" id="ARBA00049280"/>
    </source>
</evidence>
<gene>
    <name evidence="20" type="ORF">ECRASSUSDP1_LOCUS4976</name>
</gene>
<keyword evidence="4 17" id="KW-0723">Serine/threonine-protein kinase</keyword>
<dbReference type="SUPFAM" id="SSF56112">
    <property type="entry name" value="Protein kinase-like (PK-like)"/>
    <property type="match status" value="1"/>
</dbReference>
<dbReference type="Pfam" id="PF00069">
    <property type="entry name" value="Pkinase"/>
    <property type="match status" value="1"/>
</dbReference>
<evidence type="ECO:0000256" key="18">
    <source>
        <dbReference type="SAM" id="MobiDB-lite"/>
    </source>
</evidence>
<sequence length="448" mass="52561">MEKDMTTTVSKLATEAKPKGIAMNRVPLKSWNCRFDHRYEQIKQVGKGAYGDVYKARLKPEYCTSEEEEKSYFALKKLIATKSDEGFPITSLREIQFLKKLNHENIVNLHDVVVSKQEGDNRDKRADVYLVFEYMDYDINGLISKKVEFTSANIKCLMQQLLTGVKYLHDNDVMHRDIKGANILLDGEGTLKVADFGLAKQYDKFRKMYTNKVVTLWYRAPELLLGSHNYNKSLDIWSVGCFMAELFIGKPLFPGSVEAKQIDLIFKLCGVPTLESWPSLAYLHAFSELDLSPSPDQREKFFKKLPTYSKTLDDQGIDLMLGMLTLNPDHRLTVDECLEHPYFTTEPLPCQKSELPKIEGDAHEHGVRVEWKEKLLAEKQNQQFSSSRNYRDRDNNRDYRRDDRRDDRRDYRDRRDDHRNSRGHHRDNRSHKHHYSGHKRSYHDRERR</sequence>
<feature type="domain" description="Protein kinase" evidence="19">
    <location>
        <begin position="39"/>
        <end position="343"/>
    </location>
</feature>
<dbReference type="SMART" id="SM00220">
    <property type="entry name" value="S_TKc"/>
    <property type="match status" value="1"/>
</dbReference>
<dbReference type="GO" id="GO:0005524">
    <property type="term" value="F:ATP binding"/>
    <property type="evidence" value="ECO:0007669"/>
    <property type="project" value="UniProtKB-UniRule"/>
</dbReference>
<comment type="subunit">
    <text evidence="9">May form a complex composed of at least the catalytic subunit CRK2 and a cyclin.</text>
</comment>
<comment type="similarity">
    <text evidence="1">Belongs to the protein kinase superfamily. CMGC Ser/Thr protein kinase family. CDC2/CDKX subfamily.</text>
</comment>
<evidence type="ECO:0000259" key="19">
    <source>
        <dbReference type="PROSITE" id="PS50011"/>
    </source>
</evidence>
<dbReference type="FunFam" id="1.10.510.10:FF:000415">
    <property type="entry name" value="CMGC/CDK/CRK7 protein kinase, variant"/>
    <property type="match status" value="1"/>
</dbReference>
<comment type="catalytic activity">
    <reaction evidence="14">
        <text>L-seryl-[protein] + ATP = O-phospho-L-seryl-[protein] + ADP + H(+)</text>
        <dbReference type="Rhea" id="RHEA:17989"/>
        <dbReference type="Rhea" id="RHEA-COMP:9863"/>
        <dbReference type="Rhea" id="RHEA-COMP:11604"/>
        <dbReference type="ChEBI" id="CHEBI:15378"/>
        <dbReference type="ChEBI" id="CHEBI:29999"/>
        <dbReference type="ChEBI" id="CHEBI:30616"/>
        <dbReference type="ChEBI" id="CHEBI:83421"/>
        <dbReference type="ChEBI" id="CHEBI:456216"/>
        <dbReference type="EC" id="2.7.11.22"/>
    </reaction>
</comment>
<evidence type="ECO:0000256" key="6">
    <source>
        <dbReference type="ARBA" id="ARBA00022741"/>
    </source>
</evidence>
<dbReference type="GO" id="GO:0004693">
    <property type="term" value="F:cyclin-dependent protein serine/threonine kinase activity"/>
    <property type="evidence" value="ECO:0007669"/>
    <property type="project" value="UniProtKB-EC"/>
</dbReference>
<evidence type="ECO:0000256" key="8">
    <source>
        <dbReference type="ARBA" id="ARBA00022840"/>
    </source>
</evidence>
<dbReference type="PROSITE" id="PS50011">
    <property type="entry name" value="PROTEIN_KINASE_DOM"/>
    <property type="match status" value="1"/>
</dbReference>
<reference evidence="20" key="1">
    <citation type="submission" date="2023-07" db="EMBL/GenBank/DDBJ databases">
        <authorList>
            <consortium name="AG Swart"/>
            <person name="Singh M."/>
            <person name="Singh A."/>
            <person name="Seah K."/>
            <person name="Emmerich C."/>
        </authorList>
    </citation>
    <scope>NUCLEOTIDE SEQUENCE</scope>
    <source>
        <strain evidence="20">DP1</strain>
    </source>
</reference>
<evidence type="ECO:0000256" key="2">
    <source>
        <dbReference type="ARBA" id="ARBA00012409"/>
    </source>
</evidence>
<keyword evidence="5" id="KW-0808">Transferase</keyword>
<feature type="region of interest" description="Disordered" evidence="18">
    <location>
        <begin position="378"/>
        <end position="448"/>
    </location>
</feature>
<keyword evidence="6 16" id="KW-0547">Nucleotide-binding</keyword>
<evidence type="ECO:0000313" key="20">
    <source>
        <dbReference type="EMBL" id="CAI2363640.1"/>
    </source>
</evidence>
<dbReference type="FunFam" id="3.30.200.20:FF:000124">
    <property type="entry name" value="Cyclin-dependent kinase 4"/>
    <property type="match status" value="1"/>
</dbReference>
<evidence type="ECO:0000256" key="13">
    <source>
        <dbReference type="ARBA" id="ARBA00047811"/>
    </source>
</evidence>
<evidence type="ECO:0000256" key="11">
    <source>
        <dbReference type="ARBA" id="ARBA00041902"/>
    </source>
</evidence>
<dbReference type="EMBL" id="CAMPGE010004791">
    <property type="protein sequence ID" value="CAI2363640.1"/>
    <property type="molecule type" value="Genomic_DNA"/>
</dbReference>
<evidence type="ECO:0000256" key="4">
    <source>
        <dbReference type="ARBA" id="ARBA00022527"/>
    </source>
</evidence>
<keyword evidence="8 16" id="KW-0067">ATP-binding</keyword>
<evidence type="ECO:0000256" key="10">
    <source>
        <dbReference type="ARBA" id="ARBA00039612"/>
    </source>
</evidence>
<accession>A0AAD1U794</accession>
<dbReference type="Gene3D" id="3.30.200.20">
    <property type="entry name" value="Phosphorylase Kinase, domain 1"/>
    <property type="match status" value="1"/>
</dbReference>
<dbReference type="EC" id="2.7.11.23" evidence="2"/>
<dbReference type="AlphaFoldDB" id="A0AAD1U794"/>
<organism evidence="20 21">
    <name type="scientific">Euplotes crassus</name>
    <dbReference type="NCBI Taxonomy" id="5936"/>
    <lineage>
        <taxon>Eukaryota</taxon>
        <taxon>Sar</taxon>
        <taxon>Alveolata</taxon>
        <taxon>Ciliophora</taxon>
        <taxon>Intramacronucleata</taxon>
        <taxon>Spirotrichea</taxon>
        <taxon>Hypotrichia</taxon>
        <taxon>Euplotida</taxon>
        <taxon>Euplotidae</taxon>
        <taxon>Moneuplotes</taxon>
    </lineage>
</organism>
<evidence type="ECO:0000256" key="12">
    <source>
        <dbReference type="ARBA" id="ARBA00042858"/>
    </source>
</evidence>
<evidence type="ECO:0000313" key="21">
    <source>
        <dbReference type="Proteomes" id="UP001295684"/>
    </source>
</evidence>
<evidence type="ECO:0000256" key="7">
    <source>
        <dbReference type="ARBA" id="ARBA00022777"/>
    </source>
</evidence>
<dbReference type="GO" id="GO:0005634">
    <property type="term" value="C:nucleus"/>
    <property type="evidence" value="ECO:0007669"/>
    <property type="project" value="TreeGrafter"/>
</dbReference>
<protein>
    <recommendedName>
        <fullName evidence="10">Cyclin-dependent kinase 2 homolog</fullName>
        <ecNumber evidence="3">2.7.11.22</ecNumber>
        <ecNumber evidence="2">2.7.11.23</ecNumber>
    </recommendedName>
    <alternativeName>
        <fullName evidence="11">Cell division control protein 2 homolog</fullName>
    </alternativeName>
    <alternativeName>
        <fullName evidence="12">cdc2-related kinase 2</fullName>
    </alternativeName>
</protein>
<dbReference type="PROSITE" id="PS00107">
    <property type="entry name" value="PROTEIN_KINASE_ATP"/>
    <property type="match status" value="1"/>
</dbReference>